<dbReference type="EMBL" id="JAINUG010000200">
    <property type="protein sequence ID" value="KAJ8388148.1"/>
    <property type="molecule type" value="Genomic_DNA"/>
</dbReference>
<keyword evidence="3" id="KW-1185">Reference proteome</keyword>
<evidence type="ECO:0000313" key="3">
    <source>
        <dbReference type="Proteomes" id="UP001221898"/>
    </source>
</evidence>
<comment type="caution">
    <text evidence="2">The sequence shown here is derived from an EMBL/GenBank/DDBJ whole genome shotgun (WGS) entry which is preliminary data.</text>
</comment>
<accession>A0AAD7RPQ4</accession>
<organism evidence="2 3">
    <name type="scientific">Aldrovandia affinis</name>
    <dbReference type="NCBI Taxonomy" id="143900"/>
    <lineage>
        <taxon>Eukaryota</taxon>
        <taxon>Metazoa</taxon>
        <taxon>Chordata</taxon>
        <taxon>Craniata</taxon>
        <taxon>Vertebrata</taxon>
        <taxon>Euteleostomi</taxon>
        <taxon>Actinopterygii</taxon>
        <taxon>Neopterygii</taxon>
        <taxon>Teleostei</taxon>
        <taxon>Notacanthiformes</taxon>
        <taxon>Halosauridae</taxon>
        <taxon>Aldrovandia</taxon>
    </lineage>
</organism>
<evidence type="ECO:0000256" key="1">
    <source>
        <dbReference type="SAM" id="MobiDB-lite"/>
    </source>
</evidence>
<evidence type="ECO:0000313" key="2">
    <source>
        <dbReference type="EMBL" id="KAJ8388148.1"/>
    </source>
</evidence>
<gene>
    <name evidence="2" type="ORF">AAFF_G00146390</name>
</gene>
<sequence length="81" mass="9280">MMKQCLTWSLSAGLDETNRIDYWKGSFGMTMNFYERFRSDVRRSAEGPLITASEAASSIHYESPQRSARIDGRSLSERPEL</sequence>
<dbReference type="Proteomes" id="UP001221898">
    <property type="component" value="Unassembled WGS sequence"/>
</dbReference>
<dbReference type="AlphaFoldDB" id="A0AAD7RPQ4"/>
<name>A0AAD7RPQ4_9TELE</name>
<proteinExistence type="predicted"/>
<feature type="compositionally biased region" description="Basic and acidic residues" evidence="1">
    <location>
        <begin position="68"/>
        <end position="81"/>
    </location>
</feature>
<feature type="region of interest" description="Disordered" evidence="1">
    <location>
        <begin position="56"/>
        <end position="81"/>
    </location>
</feature>
<reference evidence="2" key="1">
    <citation type="journal article" date="2023" name="Science">
        <title>Genome structures resolve the early diversification of teleost fishes.</title>
        <authorList>
            <person name="Parey E."/>
            <person name="Louis A."/>
            <person name="Montfort J."/>
            <person name="Bouchez O."/>
            <person name="Roques C."/>
            <person name="Iampietro C."/>
            <person name="Lluch J."/>
            <person name="Castinel A."/>
            <person name="Donnadieu C."/>
            <person name="Desvignes T."/>
            <person name="Floi Bucao C."/>
            <person name="Jouanno E."/>
            <person name="Wen M."/>
            <person name="Mejri S."/>
            <person name="Dirks R."/>
            <person name="Jansen H."/>
            <person name="Henkel C."/>
            <person name="Chen W.J."/>
            <person name="Zahm M."/>
            <person name="Cabau C."/>
            <person name="Klopp C."/>
            <person name="Thompson A.W."/>
            <person name="Robinson-Rechavi M."/>
            <person name="Braasch I."/>
            <person name="Lecointre G."/>
            <person name="Bobe J."/>
            <person name="Postlethwait J.H."/>
            <person name="Berthelot C."/>
            <person name="Roest Crollius H."/>
            <person name="Guiguen Y."/>
        </authorList>
    </citation>
    <scope>NUCLEOTIDE SEQUENCE</scope>
    <source>
        <strain evidence="2">NC1722</strain>
    </source>
</reference>
<protein>
    <submittedName>
        <fullName evidence="2">Uncharacterized protein</fullName>
    </submittedName>
</protein>